<evidence type="ECO:0000259" key="2">
    <source>
        <dbReference type="Pfam" id="PF00149"/>
    </source>
</evidence>
<dbReference type="OrthoDB" id="9780884at2"/>
<dbReference type="Gene3D" id="3.60.21.10">
    <property type="match status" value="1"/>
</dbReference>
<name>A0A371PGR2_9BACL</name>
<dbReference type="GO" id="GO:0016787">
    <property type="term" value="F:hydrolase activity"/>
    <property type="evidence" value="ECO:0007669"/>
    <property type="project" value="InterPro"/>
</dbReference>
<dbReference type="RefSeq" id="WP_116046080.1">
    <property type="nucleotide sequence ID" value="NZ_QUBQ01000002.1"/>
</dbReference>
<keyword evidence="4" id="KW-1185">Reference proteome</keyword>
<feature type="domain" description="Calcineurin-like phosphoesterase" evidence="2">
    <location>
        <begin position="156"/>
        <end position="322"/>
    </location>
</feature>
<protein>
    <submittedName>
        <fullName evidence="3">Metallophosphoesterase</fullName>
    </submittedName>
</protein>
<dbReference type="InterPro" id="IPR004843">
    <property type="entry name" value="Calcineurin-like_PHP"/>
</dbReference>
<feature type="transmembrane region" description="Helical" evidence="1">
    <location>
        <begin position="109"/>
        <end position="129"/>
    </location>
</feature>
<dbReference type="InterPro" id="IPR029052">
    <property type="entry name" value="Metallo-depent_PP-like"/>
</dbReference>
<dbReference type="AlphaFoldDB" id="A0A371PGR2"/>
<proteinExistence type="predicted"/>
<keyword evidence="1" id="KW-0472">Membrane</keyword>
<dbReference type="InterPro" id="IPR051158">
    <property type="entry name" value="Metallophosphoesterase_sf"/>
</dbReference>
<sequence>MKLRAVFSILGFLLIYGALAGYIGWNGWLFLSQVAGWKNAVFYSCIIALLALGYIVGRLAQSAPLGWLTTPLKFIGSYWLGLLQYCVLLLPIADIAGLLLKWGGAGADIYITAVGGVVLLLLIVLLVLGSRNAWSPVIRNYQVRIPKSAGNRQKLTIAMASDLHLGTVIGNRQLRKLLRKVEEIKPDIILLPGDILDDDLAPFLKKGMKHVIGQLEAPLGVYAVTGNHEYYGGKVPEFVAEMNSIGIRVLMDETVIIGDEFAVVGRKDKAVGSQNGGRQSIKELVEPLDRSLPVIMLDHQPSDLAAAADNGIDLSLSGHTHRGQLAPNHLITRRMFELDWGYLRKGGLHAIVSSGFGFWGPPLRIGSRSEVLRIDVEFGEGMTKA</sequence>
<comment type="caution">
    <text evidence="3">The sequence shown here is derived from an EMBL/GenBank/DDBJ whole genome shotgun (WGS) entry which is preliminary data.</text>
</comment>
<gene>
    <name evidence="3" type="ORF">DX130_12835</name>
</gene>
<keyword evidence="1" id="KW-1133">Transmembrane helix</keyword>
<accession>A0A371PGR2</accession>
<feature type="transmembrane region" description="Helical" evidence="1">
    <location>
        <begin position="40"/>
        <end position="57"/>
    </location>
</feature>
<keyword evidence="1" id="KW-0812">Transmembrane</keyword>
<evidence type="ECO:0000256" key="1">
    <source>
        <dbReference type="SAM" id="Phobius"/>
    </source>
</evidence>
<dbReference type="SUPFAM" id="SSF56300">
    <property type="entry name" value="Metallo-dependent phosphatases"/>
    <property type="match status" value="1"/>
</dbReference>
<dbReference type="PANTHER" id="PTHR31302:SF0">
    <property type="entry name" value="TRANSMEMBRANE PROTEIN WITH METALLOPHOSPHOESTERASE DOMAIN"/>
    <property type="match status" value="1"/>
</dbReference>
<dbReference type="EMBL" id="QUBQ01000002">
    <property type="protein sequence ID" value="REK74580.1"/>
    <property type="molecule type" value="Genomic_DNA"/>
</dbReference>
<organism evidence="3 4">
    <name type="scientific">Paenibacillus paeoniae</name>
    <dbReference type="NCBI Taxonomy" id="2292705"/>
    <lineage>
        <taxon>Bacteria</taxon>
        <taxon>Bacillati</taxon>
        <taxon>Bacillota</taxon>
        <taxon>Bacilli</taxon>
        <taxon>Bacillales</taxon>
        <taxon>Paenibacillaceae</taxon>
        <taxon>Paenibacillus</taxon>
    </lineage>
</organism>
<dbReference type="Proteomes" id="UP000261905">
    <property type="component" value="Unassembled WGS sequence"/>
</dbReference>
<dbReference type="CDD" id="cd07385">
    <property type="entry name" value="MPP_YkuE_C"/>
    <property type="match status" value="1"/>
</dbReference>
<reference evidence="3 4" key="1">
    <citation type="submission" date="2018-08" db="EMBL/GenBank/DDBJ databases">
        <title>Paenibacillus sp. M4BSY-1, whole genome shotgun sequence.</title>
        <authorList>
            <person name="Tuo L."/>
        </authorList>
    </citation>
    <scope>NUCLEOTIDE SEQUENCE [LARGE SCALE GENOMIC DNA]</scope>
    <source>
        <strain evidence="3 4">M4BSY-1</strain>
    </source>
</reference>
<evidence type="ECO:0000313" key="3">
    <source>
        <dbReference type="EMBL" id="REK74580.1"/>
    </source>
</evidence>
<dbReference type="PANTHER" id="PTHR31302">
    <property type="entry name" value="TRANSMEMBRANE PROTEIN WITH METALLOPHOSPHOESTERASE DOMAIN-RELATED"/>
    <property type="match status" value="1"/>
</dbReference>
<feature type="transmembrane region" description="Helical" evidence="1">
    <location>
        <begin position="78"/>
        <end position="103"/>
    </location>
</feature>
<evidence type="ECO:0000313" key="4">
    <source>
        <dbReference type="Proteomes" id="UP000261905"/>
    </source>
</evidence>
<dbReference type="Pfam" id="PF00149">
    <property type="entry name" value="Metallophos"/>
    <property type="match status" value="1"/>
</dbReference>